<evidence type="ECO:0000259" key="4">
    <source>
        <dbReference type="PROSITE" id="PS51320"/>
    </source>
</evidence>
<dbReference type="InterPro" id="IPR040390">
    <property type="entry name" value="TIFY/JAZ"/>
</dbReference>
<comment type="function">
    <text evidence="2">Repressor of jasmonate responses.</text>
</comment>
<dbReference type="Pfam" id="PF06200">
    <property type="entry name" value="tify"/>
    <property type="match status" value="1"/>
</dbReference>
<dbReference type="GO" id="GO:0031347">
    <property type="term" value="P:regulation of defense response"/>
    <property type="evidence" value="ECO:0007669"/>
    <property type="project" value="UniProtKB-UniRule"/>
</dbReference>
<sequence>MAVAMTGSADDKDAGDPVFHDFLGMSCGDAPPSVWAKGGIGVGSGSGSGRVLEMAEGSVSVSASAASPGASSGGHGLVSGSSDLGSGLEVNNQLLGRKRSKSDSAFMGLLRERVLPIVSDSPESSHTLKVQRKEVMSGRARRSHDDVAFTTQPPPRPTSSVIVHPPVAGRPDSMAAKWERSTPLNSGSTMHCTSHFGQSAIYVDKLSSAAYNDCRASAPLISPGAADEGSRTGIKGGGILNVINSGCGSGERKSAGTLPSNNKMTPISQITEPESSSILSSSRHGISTTSRQMTIFYAGQAHVFDDVHPKKADIIMALAGSDGGSWSTVYSAKSPVHPPGSDVKPSGVEKEAVISNLPFPQGLNSRLSIPGNSGHGGFGHVPRIPLLGDSNNLTSGTTQLPLNLFYLCVCCINHCNVFELFLQWVELLER</sequence>
<keyword evidence="2" id="KW-0539">Nucleus</keyword>
<proteinExistence type="inferred from homology"/>
<keyword evidence="2" id="KW-1184">Jasmonic acid signaling pathway</keyword>
<dbReference type="GO" id="GO:2000022">
    <property type="term" value="P:regulation of jasmonic acid mediated signaling pathway"/>
    <property type="evidence" value="ECO:0007669"/>
    <property type="project" value="UniProtKB-UniRule"/>
</dbReference>
<feature type="domain" description="Tify" evidence="4">
    <location>
        <begin position="286"/>
        <end position="321"/>
    </location>
</feature>
<accession>A0A1D1YI23</accession>
<dbReference type="EMBL" id="GDJX01013654">
    <property type="protein sequence ID" value="JAT54282.1"/>
    <property type="molecule type" value="Transcribed_RNA"/>
</dbReference>
<evidence type="ECO:0000256" key="3">
    <source>
        <dbReference type="SAM" id="MobiDB-lite"/>
    </source>
</evidence>
<dbReference type="InterPro" id="IPR010399">
    <property type="entry name" value="Tify_dom"/>
</dbReference>
<protein>
    <recommendedName>
        <fullName evidence="2">Protein TIFY</fullName>
    </recommendedName>
    <alternativeName>
        <fullName evidence="2">Jasmonate ZIM domain-containing protein</fullName>
    </alternativeName>
</protein>
<evidence type="ECO:0000256" key="1">
    <source>
        <dbReference type="ARBA" id="ARBA00008614"/>
    </source>
</evidence>
<dbReference type="PANTHER" id="PTHR33077">
    <property type="entry name" value="PROTEIN TIFY 4A-RELATED-RELATED"/>
    <property type="match status" value="1"/>
</dbReference>
<evidence type="ECO:0000313" key="5">
    <source>
        <dbReference type="EMBL" id="JAT54282.1"/>
    </source>
</evidence>
<evidence type="ECO:0000256" key="2">
    <source>
        <dbReference type="RuleBase" id="RU369065"/>
    </source>
</evidence>
<organism evidence="5">
    <name type="scientific">Anthurium amnicola</name>
    <dbReference type="NCBI Taxonomy" id="1678845"/>
    <lineage>
        <taxon>Eukaryota</taxon>
        <taxon>Viridiplantae</taxon>
        <taxon>Streptophyta</taxon>
        <taxon>Embryophyta</taxon>
        <taxon>Tracheophyta</taxon>
        <taxon>Spermatophyta</taxon>
        <taxon>Magnoliopsida</taxon>
        <taxon>Liliopsida</taxon>
        <taxon>Araceae</taxon>
        <taxon>Pothoideae</taxon>
        <taxon>Potheae</taxon>
        <taxon>Anthurium</taxon>
    </lineage>
</organism>
<comment type="domain">
    <text evidence="2">The jas domain is required for interaction with COI1.</text>
</comment>
<comment type="subcellular location">
    <subcellularLocation>
        <location evidence="2">Nucleus</location>
    </subcellularLocation>
</comment>
<dbReference type="GO" id="GO:0005634">
    <property type="term" value="C:nucleus"/>
    <property type="evidence" value="ECO:0007669"/>
    <property type="project" value="UniProtKB-SubCell"/>
</dbReference>
<dbReference type="GO" id="GO:0009611">
    <property type="term" value="P:response to wounding"/>
    <property type="evidence" value="ECO:0007669"/>
    <property type="project" value="UniProtKB-UniRule"/>
</dbReference>
<dbReference type="PANTHER" id="PTHR33077:SF8">
    <property type="entry name" value="PROTEIN TIFY 8"/>
    <property type="match status" value="1"/>
</dbReference>
<name>A0A1D1YI23_9ARAE</name>
<comment type="similarity">
    <text evidence="1 2">Belongs to the TIFY/JAZ family.</text>
</comment>
<gene>
    <name evidence="5" type="primary">TIFY8_2</name>
    <name evidence="5" type="ORF">g.41438</name>
</gene>
<dbReference type="AlphaFoldDB" id="A0A1D1YI23"/>
<reference evidence="5" key="1">
    <citation type="submission" date="2015-07" db="EMBL/GenBank/DDBJ databases">
        <title>Transcriptome Assembly of Anthurium amnicola.</title>
        <authorList>
            <person name="Suzuki J."/>
        </authorList>
    </citation>
    <scope>NUCLEOTIDE SEQUENCE</scope>
</reference>
<feature type="region of interest" description="Disordered" evidence="3">
    <location>
        <begin position="125"/>
        <end position="170"/>
    </location>
</feature>
<dbReference type="PROSITE" id="PS51320">
    <property type="entry name" value="TIFY"/>
    <property type="match status" value="1"/>
</dbReference>
<dbReference type="SMART" id="SM00979">
    <property type="entry name" value="TIFY"/>
    <property type="match status" value="1"/>
</dbReference>